<dbReference type="InterPro" id="IPR050553">
    <property type="entry name" value="Thioredoxin_ResA/DsbE_sf"/>
</dbReference>
<dbReference type="CDD" id="cd02966">
    <property type="entry name" value="TlpA_like_family"/>
    <property type="match status" value="1"/>
</dbReference>
<dbReference type="EMBL" id="JANCMU010000001">
    <property type="protein sequence ID" value="MDG4945196.1"/>
    <property type="molecule type" value="Genomic_DNA"/>
</dbReference>
<gene>
    <name evidence="3" type="ORF">NMK71_02115</name>
</gene>
<feature type="domain" description="Thioredoxin" evidence="2">
    <location>
        <begin position="20"/>
        <end position="164"/>
    </location>
</feature>
<evidence type="ECO:0000313" key="4">
    <source>
        <dbReference type="Proteomes" id="UP001152599"/>
    </source>
</evidence>
<feature type="chain" id="PRO_5040934692" evidence="1">
    <location>
        <begin position="22"/>
        <end position="164"/>
    </location>
</feature>
<dbReference type="InterPro" id="IPR036249">
    <property type="entry name" value="Thioredoxin-like_sf"/>
</dbReference>
<dbReference type="RefSeq" id="WP_304416654.1">
    <property type="nucleotide sequence ID" value="NZ_JANAIE010000003.1"/>
</dbReference>
<dbReference type="Proteomes" id="UP001152599">
    <property type="component" value="Unassembled WGS sequence"/>
</dbReference>
<name>A0A9X4RU07_9FLAO</name>
<dbReference type="GO" id="GO:0016491">
    <property type="term" value="F:oxidoreductase activity"/>
    <property type="evidence" value="ECO:0007669"/>
    <property type="project" value="InterPro"/>
</dbReference>
<reference evidence="3" key="1">
    <citation type="submission" date="2022-07" db="EMBL/GenBank/DDBJ databases">
        <title>Description and genome-wide analysis of Profundicola chukchiensis gen. nov., sp. nov., marine bacteria isolated from bottom sediments of the Chukchi Sea.</title>
        <authorList>
            <person name="Romanenko L."/>
            <person name="Otstavnykh N."/>
            <person name="Kurilenko V."/>
            <person name="Eremeev V."/>
            <person name="Velansky P."/>
            <person name="Mikhailov V."/>
            <person name="Isaeva M."/>
        </authorList>
    </citation>
    <scope>NUCLEOTIDE SEQUENCE</scope>
    <source>
        <strain evidence="3">KMM 9713</strain>
    </source>
</reference>
<keyword evidence="4" id="KW-1185">Reference proteome</keyword>
<evidence type="ECO:0000259" key="2">
    <source>
        <dbReference type="PROSITE" id="PS51352"/>
    </source>
</evidence>
<accession>A0A9X4RU07</accession>
<evidence type="ECO:0000256" key="1">
    <source>
        <dbReference type="SAM" id="SignalP"/>
    </source>
</evidence>
<proteinExistence type="predicted"/>
<dbReference type="GO" id="GO:0016209">
    <property type="term" value="F:antioxidant activity"/>
    <property type="evidence" value="ECO:0007669"/>
    <property type="project" value="InterPro"/>
</dbReference>
<protein>
    <submittedName>
        <fullName evidence="3">TlpA family protein disulfide reductase</fullName>
    </submittedName>
</protein>
<dbReference type="InterPro" id="IPR000866">
    <property type="entry name" value="AhpC/TSA"/>
</dbReference>
<dbReference type="SUPFAM" id="SSF52833">
    <property type="entry name" value="Thioredoxin-like"/>
    <property type="match status" value="1"/>
</dbReference>
<organism evidence="3 4">
    <name type="scientific">Profundicola chukchiensis</name>
    <dbReference type="NCBI Taxonomy" id="2961959"/>
    <lineage>
        <taxon>Bacteria</taxon>
        <taxon>Pseudomonadati</taxon>
        <taxon>Bacteroidota</taxon>
        <taxon>Flavobacteriia</taxon>
        <taxon>Flavobacteriales</taxon>
        <taxon>Weeksellaceae</taxon>
        <taxon>Profundicola</taxon>
    </lineage>
</organism>
<dbReference type="Gene3D" id="3.40.30.10">
    <property type="entry name" value="Glutaredoxin"/>
    <property type="match status" value="1"/>
</dbReference>
<comment type="caution">
    <text evidence="3">The sequence shown here is derived from an EMBL/GenBank/DDBJ whole genome shotgun (WGS) entry which is preliminary data.</text>
</comment>
<dbReference type="AlphaFoldDB" id="A0A9X4RU07"/>
<dbReference type="InterPro" id="IPR013766">
    <property type="entry name" value="Thioredoxin_domain"/>
</dbReference>
<keyword evidence="1" id="KW-0732">Signal</keyword>
<dbReference type="PROSITE" id="PS51352">
    <property type="entry name" value="THIOREDOXIN_2"/>
    <property type="match status" value="1"/>
</dbReference>
<feature type="signal peptide" evidence="1">
    <location>
        <begin position="1"/>
        <end position="21"/>
    </location>
</feature>
<dbReference type="PANTHER" id="PTHR42852:SF17">
    <property type="entry name" value="THIOREDOXIN-LIKE PROTEIN HI_1115"/>
    <property type="match status" value="1"/>
</dbReference>
<sequence length="164" mass="18743">MKKSKFYLLTFFLLGLFFVNAQETDLPSISLQDMNGDLINVQSLANEDKPVVLAFWATWCMPCIQELNAIADVYDDWQDETGVKIYAVSVDDSKTVGRVNPMVNGKGWEYEVLFDTNNDLKRSLNIPMVPHVVLLNKGEVVYRHAGYQPGSEFQLYEEILKIQE</sequence>
<evidence type="ECO:0000313" key="3">
    <source>
        <dbReference type="EMBL" id="MDG4945196.1"/>
    </source>
</evidence>
<dbReference type="PANTHER" id="PTHR42852">
    <property type="entry name" value="THIOL:DISULFIDE INTERCHANGE PROTEIN DSBE"/>
    <property type="match status" value="1"/>
</dbReference>
<dbReference type="Pfam" id="PF00578">
    <property type="entry name" value="AhpC-TSA"/>
    <property type="match status" value="1"/>
</dbReference>